<dbReference type="RefSeq" id="WP_107575154.1">
    <property type="nucleotide sequence ID" value="NZ_PZPL01000001.1"/>
</dbReference>
<feature type="compositionally biased region" description="Polar residues" evidence="1">
    <location>
        <begin position="111"/>
        <end position="120"/>
    </location>
</feature>
<comment type="caution">
    <text evidence="2">The sequence shown here is derived from an EMBL/GenBank/DDBJ whole genome shotgun (WGS) entry which is preliminary data.</text>
</comment>
<dbReference type="EMBL" id="PZPL01000001">
    <property type="protein sequence ID" value="PTL73816.1"/>
    <property type="molecule type" value="Genomic_DNA"/>
</dbReference>
<gene>
    <name evidence="2" type="ORF">C1I63_13865</name>
</gene>
<keyword evidence="3" id="KW-1185">Reference proteome</keyword>
<evidence type="ECO:0000313" key="3">
    <source>
        <dbReference type="Proteomes" id="UP000241085"/>
    </source>
</evidence>
<reference evidence="2 3" key="1">
    <citation type="submission" date="2018-03" db="EMBL/GenBank/DDBJ databases">
        <title>Bacteriophage NCPPB3778 and a type I-E CRISPR drive the evolution of the US Biological Select Agent, Rathayibacter toxicus.</title>
        <authorList>
            <person name="Davis E.W.II."/>
            <person name="Tabima J.F."/>
            <person name="Weisberg A.J."/>
            <person name="Dantas Lopes L."/>
            <person name="Wiseman M.S."/>
            <person name="Wiseman M.S."/>
            <person name="Pupko T."/>
            <person name="Belcher M.S."/>
            <person name="Sechler A.J."/>
            <person name="Tancos M.A."/>
            <person name="Schroeder B.K."/>
            <person name="Murray T.D."/>
            <person name="Luster D.G."/>
            <person name="Schneider W.L."/>
            <person name="Rogers E."/>
            <person name="Andreote F.D."/>
            <person name="Grunwald N.J."/>
            <person name="Putnam M.L."/>
            <person name="Chang J.H."/>
        </authorList>
    </citation>
    <scope>NUCLEOTIDE SEQUENCE [LARGE SCALE GENOMIC DNA]</scope>
    <source>
        <strain evidence="2 3">DSM 15933</strain>
    </source>
</reference>
<accession>A0A2T4UWA8</accession>
<proteinExistence type="predicted"/>
<name>A0A2T4UWA8_9MICO</name>
<evidence type="ECO:0000256" key="1">
    <source>
        <dbReference type="SAM" id="MobiDB-lite"/>
    </source>
</evidence>
<dbReference type="AlphaFoldDB" id="A0A2T4UWA8"/>
<sequence>MLNDEIVVLDMSISEVKSAVMKLGLLRDGIEGQFAKYIEVVSSLYERRAWIAAGVASWEEFVQQHDILVSLPQQDRQAISVALSEGGMSTRAIAATQGVSHVTIGKDISAASGNPVTTRPESGPKRWRQPVRDAPEPHKLTAEEREALWPNVIEMASNGFTSEAINRSLRMYSDASYFRSQAKERGITIQADSVMLGQRKIVHAEVMERMVFALASEAEGLAAVDVYELPVEQVEKWLASMKHSITTLSKARRRIEAAFTADSDEPD</sequence>
<dbReference type="Proteomes" id="UP000241085">
    <property type="component" value="Unassembled WGS sequence"/>
</dbReference>
<organism evidence="2 3">
    <name type="scientific">Rathayibacter caricis DSM 15933</name>
    <dbReference type="NCBI Taxonomy" id="1328867"/>
    <lineage>
        <taxon>Bacteria</taxon>
        <taxon>Bacillati</taxon>
        <taxon>Actinomycetota</taxon>
        <taxon>Actinomycetes</taxon>
        <taxon>Micrococcales</taxon>
        <taxon>Microbacteriaceae</taxon>
        <taxon>Rathayibacter</taxon>
    </lineage>
</organism>
<evidence type="ECO:0000313" key="2">
    <source>
        <dbReference type="EMBL" id="PTL73816.1"/>
    </source>
</evidence>
<protein>
    <submittedName>
        <fullName evidence="2">Uncharacterized protein</fullName>
    </submittedName>
</protein>
<feature type="region of interest" description="Disordered" evidence="1">
    <location>
        <begin position="109"/>
        <end position="132"/>
    </location>
</feature>